<dbReference type="AlphaFoldDB" id="A0A319DX55"/>
<dbReference type="SUPFAM" id="SSF103473">
    <property type="entry name" value="MFS general substrate transporter"/>
    <property type="match status" value="1"/>
</dbReference>
<dbReference type="FunFam" id="1.20.1250.20:FF:000018">
    <property type="entry name" value="MFS transporter permease"/>
    <property type="match status" value="1"/>
</dbReference>
<evidence type="ECO:0000256" key="4">
    <source>
        <dbReference type="ARBA" id="ARBA00022692"/>
    </source>
</evidence>
<evidence type="ECO:0000256" key="5">
    <source>
        <dbReference type="ARBA" id="ARBA00022989"/>
    </source>
</evidence>
<keyword evidence="5 7" id="KW-1133">Transmembrane helix</keyword>
<evidence type="ECO:0000313" key="8">
    <source>
        <dbReference type="EMBL" id="PYI02401.1"/>
    </source>
</evidence>
<feature type="transmembrane region" description="Helical" evidence="7">
    <location>
        <begin position="206"/>
        <end position="226"/>
    </location>
</feature>
<dbReference type="PANTHER" id="PTHR43791:SF75">
    <property type="entry name" value="TRANSPORTER, PUTATIVE (AFU_ORTHOLOGUE AFUA_2G00110)-RELATED"/>
    <property type="match status" value="1"/>
</dbReference>
<evidence type="ECO:0000256" key="2">
    <source>
        <dbReference type="ARBA" id="ARBA00008335"/>
    </source>
</evidence>
<comment type="similarity">
    <text evidence="2">Belongs to the major facilitator superfamily.</text>
</comment>
<evidence type="ECO:0000256" key="7">
    <source>
        <dbReference type="SAM" id="Phobius"/>
    </source>
</evidence>
<feature type="transmembrane region" description="Helical" evidence="7">
    <location>
        <begin position="401"/>
        <end position="421"/>
    </location>
</feature>
<feature type="transmembrane region" description="Helical" evidence="7">
    <location>
        <begin position="313"/>
        <end position="330"/>
    </location>
</feature>
<proteinExistence type="inferred from homology"/>
<dbReference type="GO" id="GO:0016020">
    <property type="term" value="C:membrane"/>
    <property type="evidence" value="ECO:0007669"/>
    <property type="project" value="UniProtKB-SubCell"/>
</dbReference>
<gene>
    <name evidence="8" type="ORF">BO78DRAFT_325310</name>
</gene>
<protein>
    <submittedName>
        <fullName evidence="8">MFS general substrate transporter</fullName>
    </submittedName>
</protein>
<dbReference type="GO" id="GO:0022857">
    <property type="term" value="F:transmembrane transporter activity"/>
    <property type="evidence" value="ECO:0007669"/>
    <property type="project" value="InterPro"/>
</dbReference>
<organism evidence="8 9">
    <name type="scientific">Aspergillus sclerotiicarbonarius (strain CBS 121057 / IBT 28362)</name>
    <dbReference type="NCBI Taxonomy" id="1448318"/>
    <lineage>
        <taxon>Eukaryota</taxon>
        <taxon>Fungi</taxon>
        <taxon>Dikarya</taxon>
        <taxon>Ascomycota</taxon>
        <taxon>Pezizomycotina</taxon>
        <taxon>Eurotiomycetes</taxon>
        <taxon>Eurotiomycetidae</taxon>
        <taxon>Eurotiales</taxon>
        <taxon>Aspergillaceae</taxon>
        <taxon>Aspergillus</taxon>
        <taxon>Aspergillus subgen. Circumdati</taxon>
    </lineage>
</organism>
<evidence type="ECO:0000256" key="6">
    <source>
        <dbReference type="ARBA" id="ARBA00023136"/>
    </source>
</evidence>
<accession>A0A319DX55</accession>
<keyword evidence="4 7" id="KW-0812">Transmembrane</keyword>
<feature type="transmembrane region" description="Helical" evidence="7">
    <location>
        <begin position="337"/>
        <end position="355"/>
    </location>
</feature>
<reference evidence="8 9" key="1">
    <citation type="submission" date="2018-02" db="EMBL/GenBank/DDBJ databases">
        <title>The genomes of Aspergillus section Nigri reveals drivers in fungal speciation.</title>
        <authorList>
            <consortium name="DOE Joint Genome Institute"/>
            <person name="Vesth T.C."/>
            <person name="Nybo J."/>
            <person name="Theobald S."/>
            <person name="Brandl J."/>
            <person name="Frisvad J.C."/>
            <person name="Nielsen K.F."/>
            <person name="Lyhne E.K."/>
            <person name="Kogle M.E."/>
            <person name="Kuo A."/>
            <person name="Riley R."/>
            <person name="Clum A."/>
            <person name="Nolan M."/>
            <person name="Lipzen A."/>
            <person name="Salamov A."/>
            <person name="Henrissat B."/>
            <person name="Wiebenga A."/>
            <person name="De vries R.P."/>
            <person name="Grigoriev I.V."/>
            <person name="Mortensen U.H."/>
            <person name="Andersen M.R."/>
            <person name="Baker S.E."/>
        </authorList>
    </citation>
    <scope>NUCLEOTIDE SEQUENCE [LARGE SCALE GENOMIC DNA]</scope>
    <source>
        <strain evidence="8 9">CBS 121057</strain>
    </source>
</reference>
<dbReference type="Gene3D" id="1.20.1250.20">
    <property type="entry name" value="MFS general substrate transporter like domains"/>
    <property type="match status" value="2"/>
</dbReference>
<feature type="transmembrane region" description="Helical" evidence="7">
    <location>
        <begin position="367"/>
        <end position="389"/>
    </location>
</feature>
<keyword evidence="6 7" id="KW-0472">Membrane</keyword>
<dbReference type="Pfam" id="PF07690">
    <property type="entry name" value="MFS_1"/>
    <property type="match status" value="1"/>
</dbReference>
<feature type="transmembrane region" description="Helical" evidence="7">
    <location>
        <begin position="433"/>
        <end position="455"/>
    </location>
</feature>
<evidence type="ECO:0000313" key="9">
    <source>
        <dbReference type="Proteomes" id="UP000248423"/>
    </source>
</evidence>
<sequence length="489" mass="54118">MTLDKNIDFPHCQHIEGVDLGRTNDRATQISISKERQRLIVRKLDRRLLPLLCTLYIFSYLDHGNIGNAKIAGLQDSLHLDDGQWSWVLNSFYLCYTVFEWTNLLWRLFPAHRYVAALCICWGTAAMCSGAVRNLAELIVCRCLLGVFEASFGAGAPYFLSFFYQRHELGLRVSVLLGMSPIANCFASALAYGITRIREGLEPWQYLFLIEGAPTFLISVVVYSFLPDSPGTAPFLDQAERLDAVARLTTVDRTAKDRVHWKQVGHGLLDYKNYVHMMIHFGCNYSFAGLSNFLPTLIEEMGYTSVHAQGLTAPPYLGSFFCCLAAAFVSDRWGKRGFVVATCSLIGLAGYLILVCVHDPHHNDVRYAGIWLATCGVFPSMAINITWLLNNQGGDSKRGAGMAVLAIFGQCSSFVSSSLFPATNAPNYTRGCAAGAALTGMVVVLAVVLHCTLTLENRSRDRLYGWASGEEAVDVTDAGDNDSHFRYMT</sequence>
<dbReference type="PANTHER" id="PTHR43791">
    <property type="entry name" value="PERMEASE-RELATED"/>
    <property type="match status" value="1"/>
</dbReference>
<dbReference type="Proteomes" id="UP000248423">
    <property type="component" value="Unassembled WGS sequence"/>
</dbReference>
<dbReference type="OrthoDB" id="2985014at2759"/>
<dbReference type="EMBL" id="KZ826396">
    <property type="protein sequence ID" value="PYI02401.1"/>
    <property type="molecule type" value="Genomic_DNA"/>
</dbReference>
<dbReference type="InterPro" id="IPR036259">
    <property type="entry name" value="MFS_trans_sf"/>
</dbReference>
<keyword evidence="9" id="KW-1185">Reference proteome</keyword>
<feature type="transmembrane region" description="Helical" evidence="7">
    <location>
        <begin position="144"/>
        <end position="164"/>
    </location>
</feature>
<feature type="transmembrane region" description="Helical" evidence="7">
    <location>
        <begin position="170"/>
        <end position="194"/>
    </location>
</feature>
<feature type="transmembrane region" description="Helical" evidence="7">
    <location>
        <begin position="114"/>
        <end position="132"/>
    </location>
</feature>
<evidence type="ECO:0000256" key="3">
    <source>
        <dbReference type="ARBA" id="ARBA00022448"/>
    </source>
</evidence>
<dbReference type="InterPro" id="IPR011701">
    <property type="entry name" value="MFS"/>
</dbReference>
<dbReference type="VEuPathDB" id="FungiDB:BO78DRAFT_325310"/>
<name>A0A319DX55_ASPSB</name>
<evidence type="ECO:0000256" key="1">
    <source>
        <dbReference type="ARBA" id="ARBA00004141"/>
    </source>
</evidence>
<keyword evidence="3" id="KW-0813">Transport</keyword>
<comment type="subcellular location">
    <subcellularLocation>
        <location evidence="1">Membrane</location>
        <topology evidence="1">Multi-pass membrane protein</topology>
    </subcellularLocation>
</comment>
<dbReference type="FunFam" id="1.20.1250.20:FF:000013">
    <property type="entry name" value="MFS general substrate transporter"/>
    <property type="match status" value="1"/>
</dbReference>